<keyword evidence="1" id="KW-0812">Transmembrane</keyword>
<evidence type="ECO:0000256" key="1">
    <source>
        <dbReference type="SAM" id="Phobius"/>
    </source>
</evidence>
<dbReference type="AlphaFoldDB" id="A0A1X0A4X4"/>
<gene>
    <name evidence="2" type="ORF">BST13_33655</name>
</gene>
<accession>A0A1X0A4X4</accession>
<reference evidence="2 3" key="1">
    <citation type="submission" date="2017-02" db="EMBL/GenBank/DDBJ databases">
        <title>The new phylogeny of genus Mycobacterium.</title>
        <authorList>
            <person name="Tortoli E."/>
            <person name="Trovato A."/>
            <person name="Cirillo D.M."/>
        </authorList>
    </citation>
    <scope>NUCLEOTIDE SEQUENCE [LARGE SCALE GENOMIC DNA]</scope>
    <source>
        <strain evidence="2 3">RW6</strain>
    </source>
</reference>
<evidence type="ECO:0000313" key="3">
    <source>
        <dbReference type="Proteomes" id="UP000192448"/>
    </source>
</evidence>
<dbReference type="STRING" id="1927124.BST13_33655"/>
<dbReference type="Proteomes" id="UP000192448">
    <property type="component" value="Unassembled WGS sequence"/>
</dbReference>
<keyword evidence="1" id="KW-0472">Membrane</keyword>
<organism evidence="2 3">
    <name type="scientific">Mycobacterium aquaticum</name>
    <dbReference type="NCBI Taxonomy" id="1927124"/>
    <lineage>
        <taxon>Bacteria</taxon>
        <taxon>Bacillati</taxon>
        <taxon>Actinomycetota</taxon>
        <taxon>Actinomycetes</taxon>
        <taxon>Mycobacteriales</taxon>
        <taxon>Mycobacteriaceae</taxon>
        <taxon>Mycobacterium</taxon>
    </lineage>
</organism>
<proteinExistence type="predicted"/>
<feature type="transmembrane region" description="Helical" evidence="1">
    <location>
        <begin position="109"/>
        <end position="130"/>
    </location>
</feature>
<keyword evidence="1" id="KW-1133">Transmembrane helix</keyword>
<keyword evidence="3" id="KW-1185">Reference proteome</keyword>
<sequence>MLWLGRDHDEAERRRRDAFVVMAALGAPGRERIGYLINGTLVTIGGGGGRPAEITAQGGAGGRGGGYVASTIVYDDAERLQREWNAAAERFDAAIMPEPEPQRHWPRLLLLWLIASACVIVPAVIIAAALRLL</sequence>
<comment type="caution">
    <text evidence="2">The sequence shown here is derived from an EMBL/GenBank/DDBJ whole genome shotgun (WGS) entry which is preliminary data.</text>
</comment>
<dbReference type="EMBL" id="MVHF01000055">
    <property type="protein sequence ID" value="ORA24918.1"/>
    <property type="molecule type" value="Genomic_DNA"/>
</dbReference>
<name>A0A1X0A4X4_9MYCO</name>
<protein>
    <submittedName>
        <fullName evidence="2">Uncharacterized protein</fullName>
    </submittedName>
</protein>
<evidence type="ECO:0000313" key="2">
    <source>
        <dbReference type="EMBL" id="ORA24918.1"/>
    </source>
</evidence>